<dbReference type="EMBL" id="JACSQJ010000008">
    <property type="protein sequence ID" value="MBD7988908.1"/>
    <property type="molecule type" value="Genomic_DNA"/>
</dbReference>
<name>A0ABR8ULL2_9GAMM</name>
<comment type="subcellular location">
    <subcellularLocation>
        <location evidence="1">Cell membrane</location>
    </subcellularLocation>
</comment>
<keyword evidence="5" id="KW-0472">Membrane</keyword>
<evidence type="ECO:0000256" key="1">
    <source>
        <dbReference type="ARBA" id="ARBA00004236"/>
    </source>
</evidence>
<evidence type="ECO:0000313" key="8">
    <source>
        <dbReference type="Proteomes" id="UP000647183"/>
    </source>
</evidence>
<dbReference type="PANTHER" id="PTHR43646">
    <property type="entry name" value="GLYCOSYLTRANSFERASE"/>
    <property type="match status" value="1"/>
</dbReference>
<feature type="domain" description="Glycosyltransferase 2-like" evidence="6">
    <location>
        <begin position="3"/>
        <end position="118"/>
    </location>
</feature>
<dbReference type="Gene3D" id="3.90.550.10">
    <property type="entry name" value="Spore Coat Polysaccharide Biosynthesis Protein SpsA, Chain A"/>
    <property type="match status" value="1"/>
</dbReference>
<comment type="caution">
    <text evidence="7">The sequence shown here is derived from an EMBL/GenBank/DDBJ whole genome shotgun (WGS) entry which is preliminary data.</text>
</comment>
<sequence length="242" mass="25663">MLSIIIPAHDEAPVIGATLDAVIAATRGNHAGVEVIVVDDASTDATAAIAEARGARVVRVGVRHIAGARNAGAAAASGDRLLFVDADTLVSRDVVAAAMRALDAGAVGGGTAVRFMRPLPLHVRVLESASIVAFRIFGVTPGCFIFCTRAAFTAAGGFDEGLYVAEDVALGRALARQGRVAILREPVVTSARKLRTYSLGEKLRFSLRFMLSPRRSARSRDALPLWYGPRRHEKPVRTPSRE</sequence>
<dbReference type="RefSeq" id="WP_191730065.1">
    <property type="nucleotide sequence ID" value="NZ_JACSQJ010000008.1"/>
</dbReference>
<keyword evidence="4" id="KW-0808">Transferase</keyword>
<dbReference type="Pfam" id="PF00535">
    <property type="entry name" value="Glycos_transf_2"/>
    <property type="match status" value="1"/>
</dbReference>
<dbReference type="PANTHER" id="PTHR43646:SF2">
    <property type="entry name" value="GLYCOSYLTRANSFERASE 2-LIKE DOMAIN-CONTAINING PROTEIN"/>
    <property type="match status" value="1"/>
</dbReference>
<dbReference type="InterPro" id="IPR001173">
    <property type="entry name" value="Glyco_trans_2-like"/>
</dbReference>
<protein>
    <submittedName>
        <fullName evidence="7">Glycosyltransferase</fullName>
    </submittedName>
</protein>
<accession>A0ABR8ULL2</accession>
<evidence type="ECO:0000256" key="4">
    <source>
        <dbReference type="ARBA" id="ARBA00022679"/>
    </source>
</evidence>
<reference evidence="7 8" key="1">
    <citation type="submission" date="2020-08" db="EMBL/GenBank/DDBJ databases">
        <title>A Genomic Blueprint of the Chicken Gut Microbiome.</title>
        <authorList>
            <person name="Gilroy R."/>
            <person name="Ravi A."/>
            <person name="Getino M."/>
            <person name="Pursley I."/>
            <person name="Horton D.L."/>
            <person name="Alikhan N.-F."/>
            <person name="Baker D."/>
            <person name="Gharbi K."/>
            <person name="Hall N."/>
            <person name="Watson M."/>
            <person name="Adriaenssens E.M."/>
            <person name="Foster-Nyarko E."/>
            <person name="Jarju S."/>
            <person name="Secka A."/>
            <person name="Antonio M."/>
            <person name="Oren A."/>
            <person name="Chaudhuri R."/>
            <person name="La Ragione R.M."/>
            <person name="Hildebrand F."/>
            <person name="Pallen M.J."/>
        </authorList>
    </citation>
    <scope>NUCLEOTIDE SEQUENCE [LARGE SCALE GENOMIC DNA]</scope>
    <source>
        <strain evidence="7 8">Sa2BVA3</strain>
    </source>
</reference>
<gene>
    <name evidence="7" type="ORF">H9645_12790</name>
</gene>
<evidence type="ECO:0000256" key="5">
    <source>
        <dbReference type="ARBA" id="ARBA00023136"/>
    </source>
</evidence>
<organism evidence="7 8">
    <name type="scientific">Luteimonas colneyensis</name>
    <dbReference type="NCBI Taxonomy" id="2762230"/>
    <lineage>
        <taxon>Bacteria</taxon>
        <taxon>Pseudomonadati</taxon>
        <taxon>Pseudomonadota</taxon>
        <taxon>Gammaproteobacteria</taxon>
        <taxon>Lysobacterales</taxon>
        <taxon>Lysobacteraceae</taxon>
        <taxon>Luteimonas</taxon>
    </lineage>
</organism>
<dbReference type="InterPro" id="IPR029044">
    <property type="entry name" value="Nucleotide-diphossugar_trans"/>
</dbReference>
<proteinExistence type="predicted"/>
<dbReference type="Proteomes" id="UP000647183">
    <property type="component" value="Unassembled WGS sequence"/>
</dbReference>
<evidence type="ECO:0000256" key="3">
    <source>
        <dbReference type="ARBA" id="ARBA00022676"/>
    </source>
</evidence>
<dbReference type="SUPFAM" id="SSF53448">
    <property type="entry name" value="Nucleotide-diphospho-sugar transferases"/>
    <property type="match status" value="1"/>
</dbReference>
<keyword evidence="2" id="KW-1003">Cell membrane</keyword>
<evidence type="ECO:0000256" key="2">
    <source>
        <dbReference type="ARBA" id="ARBA00022475"/>
    </source>
</evidence>
<keyword evidence="3" id="KW-0328">Glycosyltransferase</keyword>
<evidence type="ECO:0000313" key="7">
    <source>
        <dbReference type="EMBL" id="MBD7988908.1"/>
    </source>
</evidence>
<evidence type="ECO:0000259" key="6">
    <source>
        <dbReference type="Pfam" id="PF00535"/>
    </source>
</evidence>
<keyword evidence="8" id="KW-1185">Reference proteome</keyword>